<accession>A0AAN9DF29</accession>
<dbReference type="PROSITE" id="PS50041">
    <property type="entry name" value="C_TYPE_LECTIN_2"/>
    <property type="match status" value="1"/>
</dbReference>
<dbReference type="Pfam" id="PF00059">
    <property type="entry name" value="Lectin_C"/>
    <property type="match status" value="1"/>
</dbReference>
<name>A0AAN9DF29_9TELE</name>
<dbReference type="Gene3D" id="3.10.100.10">
    <property type="entry name" value="Mannose-Binding Protein A, subunit A"/>
    <property type="match status" value="1"/>
</dbReference>
<gene>
    <name evidence="4" type="ORF">R3I93_002586</name>
</gene>
<dbReference type="SMART" id="SM00034">
    <property type="entry name" value="CLECT"/>
    <property type="match status" value="1"/>
</dbReference>
<dbReference type="InterPro" id="IPR033989">
    <property type="entry name" value="CD209-like_CTLD"/>
</dbReference>
<keyword evidence="2" id="KW-0812">Transmembrane</keyword>
<dbReference type="InterPro" id="IPR016187">
    <property type="entry name" value="CTDL_fold"/>
</dbReference>
<feature type="transmembrane region" description="Helical" evidence="2">
    <location>
        <begin position="20"/>
        <end position="40"/>
    </location>
</feature>
<organism evidence="4 5">
    <name type="scientific">Phoxinus phoxinus</name>
    <name type="common">Eurasian minnow</name>
    <dbReference type="NCBI Taxonomy" id="58324"/>
    <lineage>
        <taxon>Eukaryota</taxon>
        <taxon>Metazoa</taxon>
        <taxon>Chordata</taxon>
        <taxon>Craniata</taxon>
        <taxon>Vertebrata</taxon>
        <taxon>Euteleostomi</taxon>
        <taxon>Actinopterygii</taxon>
        <taxon>Neopterygii</taxon>
        <taxon>Teleostei</taxon>
        <taxon>Ostariophysi</taxon>
        <taxon>Cypriniformes</taxon>
        <taxon>Leuciscidae</taxon>
        <taxon>Phoxininae</taxon>
        <taxon>Phoxinus</taxon>
    </lineage>
</organism>
<comment type="caution">
    <text evidence="4">The sequence shown here is derived from an EMBL/GenBank/DDBJ whole genome shotgun (WGS) entry which is preliminary data.</text>
</comment>
<keyword evidence="1" id="KW-0430">Lectin</keyword>
<evidence type="ECO:0000259" key="3">
    <source>
        <dbReference type="PROSITE" id="PS50041"/>
    </source>
</evidence>
<dbReference type="CDD" id="cd03590">
    <property type="entry name" value="CLECT_DC-SIGN_like"/>
    <property type="match status" value="1"/>
</dbReference>
<keyword evidence="2" id="KW-1133">Transmembrane helix</keyword>
<dbReference type="SUPFAM" id="SSF56436">
    <property type="entry name" value="C-type lectin-like"/>
    <property type="match status" value="1"/>
</dbReference>
<evidence type="ECO:0000313" key="5">
    <source>
        <dbReference type="Proteomes" id="UP001364617"/>
    </source>
</evidence>
<dbReference type="EMBL" id="JAYKXH010000003">
    <property type="protein sequence ID" value="KAK7172518.1"/>
    <property type="molecule type" value="Genomic_DNA"/>
</dbReference>
<dbReference type="InterPro" id="IPR050111">
    <property type="entry name" value="C-type_lectin/snaclec_domain"/>
</dbReference>
<protein>
    <recommendedName>
        <fullName evidence="3">C-type lectin domain-containing protein</fullName>
    </recommendedName>
</protein>
<sequence>MEYERKTTFSKGRSRKTGIFVLLGTVCMIIFIIMTSVILFHQQRTFSVLESWMNIHSSNQTSAKPQEKNIETLMTNLASSITSKQEENQQKLDSLVSGCTDTEWIPFSNSCYLFSSHSMNWTEAKDYCEEQGALLLKLEEGSEKEWEVVTLLTKPFEYWIGLTDQTTGQWRWADDTPCTMDKVHWGPGQPDDWQGHPQEGGEDCAHISRYMKINDNHCSIKKKFICKGPKDS</sequence>
<dbReference type="InterPro" id="IPR001304">
    <property type="entry name" value="C-type_lectin-like"/>
</dbReference>
<evidence type="ECO:0000256" key="2">
    <source>
        <dbReference type="SAM" id="Phobius"/>
    </source>
</evidence>
<reference evidence="4 5" key="1">
    <citation type="submission" date="2024-02" db="EMBL/GenBank/DDBJ databases">
        <title>Chromosome-level genome assembly of the Eurasian Minnow (Phoxinus phoxinus).</title>
        <authorList>
            <person name="Oriowo T.O."/>
            <person name="Martin S."/>
            <person name="Stange M."/>
            <person name="Chrysostomakis Y."/>
            <person name="Brown T."/>
            <person name="Winkler S."/>
            <person name="Kukowka S."/>
            <person name="Myers E.W."/>
            <person name="Bohne A."/>
        </authorList>
    </citation>
    <scope>NUCLEOTIDE SEQUENCE [LARGE SCALE GENOMIC DNA]</scope>
    <source>
        <strain evidence="4">ZFMK-TIS-60720</strain>
        <tissue evidence="4">Whole Organism</tissue>
    </source>
</reference>
<feature type="domain" description="C-type lectin" evidence="3">
    <location>
        <begin position="107"/>
        <end position="227"/>
    </location>
</feature>
<proteinExistence type="predicted"/>
<dbReference type="GO" id="GO:0030246">
    <property type="term" value="F:carbohydrate binding"/>
    <property type="evidence" value="ECO:0007669"/>
    <property type="project" value="UniProtKB-KW"/>
</dbReference>
<dbReference type="Proteomes" id="UP001364617">
    <property type="component" value="Unassembled WGS sequence"/>
</dbReference>
<dbReference type="AlphaFoldDB" id="A0AAN9DF29"/>
<keyword evidence="5" id="KW-1185">Reference proteome</keyword>
<evidence type="ECO:0000256" key="1">
    <source>
        <dbReference type="ARBA" id="ARBA00022734"/>
    </source>
</evidence>
<keyword evidence="2" id="KW-0472">Membrane</keyword>
<evidence type="ECO:0000313" key="4">
    <source>
        <dbReference type="EMBL" id="KAK7172518.1"/>
    </source>
</evidence>
<dbReference type="InterPro" id="IPR016186">
    <property type="entry name" value="C-type_lectin-like/link_sf"/>
</dbReference>
<dbReference type="PANTHER" id="PTHR22803">
    <property type="entry name" value="MANNOSE, PHOSPHOLIPASE, LECTIN RECEPTOR RELATED"/>
    <property type="match status" value="1"/>
</dbReference>